<reference evidence="7" key="1">
    <citation type="submission" date="2022-10" db="EMBL/GenBank/DDBJ databases">
        <title>Adaptive evolution leads to modifications in subtelomeric GC content in a zoonotic Cryptosporidium species.</title>
        <authorList>
            <person name="Li J."/>
            <person name="Feng Y."/>
            <person name="Xiao L."/>
        </authorList>
    </citation>
    <scope>NUCLEOTIDE SEQUENCE</scope>
    <source>
        <strain evidence="7">33844</strain>
    </source>
</reference>
<evidence type="ECO:0000256" key="6">
    <source>
        <dbReference type="SAM" id="MobiDB-lite"/>
    </source>
</evidence>
<dbReference type="GO" id="GO:0005829">
    <property type="term" value="C:cytosol"/>
    <property type="evidence" value="ECO:0007669"/>
    <property type="project" value="TreeGrafter"/>
</dbReference>
<dbReference type="PANTHER" id="PTHR16082:SF2">
    <property type="entry name" value="AP-5 COMPLEX SUBUNIT MU-1"/>
    <property type="match status" value="1"/>
</dbReference>
<feature type="compositionally biased region" description="Basic and acidic residues" evidence="6">
    <location>
        <begin position="246"/>
        <end position="257"/>
    </location>
</feature>
<comment type="subcellular location">
    <subcellularLocation>
        <location evidence="5">Endomembrane system</location>
        <topology evidence="5">Peripheral membrane protein</topology>
        <orientation evidence="5">Cytoplasmic side</orientation>
    </subcellularLocation>
</comment>
<name>A0A9D5DEI3_9CRYT</name>
<dbReference type="GO" id="GO:0005764">
    <property type="term" value="C:lysosome"/>
    <property type="evidence" value="ECO:0007669"/>
    <property type="project" value="TreeGrafter"/>
</dbReference>
<proteinExistence type="inferred from homology"/>
<evidence type="ECO:0000256" key="4">
    <source>
        <dbReference type="ARBA" id="ARBA00023136"/>
    </source>
</evidence>
<accession>A0A9D5DEI3</accession>
<evidence type="ECO:0000256" key="2">
    <source>
        <dbReference type="ARBA" id="ARBA00022448"/>
    </source>
</evidence>
<evidence type="ECO:0000256" key="3">
    <source>
        <dbReference type="ARBA" id="ARBA00022927"/>
    </source>
</evidence>
<evidence type="ECO:0000313" key="7">
    <source>
        <dbReference type="EMBL" id="KAJ1604945.1"/>
    </source>
</evidence>
<dbReference type="PANTHER" id="PTHR16082">
    <property type="entry name" value="AP-5 COMPLEX SUBUNIT MU-1"/>
    <property type="match status" value="1"/>
</dbReference>
<dbReference type="InterPro" id="IPR039591">
    <property type="entry name" value="AP5M1"/>
</dbReference>
<dbReference type="GO" id="GO:0016197">
    <property type="term" value="P:endosomal transport"/>
    <property type="evidence" value="ECO:0007669"/>
    <property type="project" value="TreeGrafter"/>
</dbReference>
<comment type="similarity">
    <text evidence="1">Belongs to the adaptor complexes medium subunit family.</text>
</comment>
<comment type="caution">
    <text evidence="7">The sequence shown here is derived from an EMBL/GenBank/DDBJ whole genome shotgun (WGS) entry which is preliminary data.</text>
</comment>
<dbReference type="GO" id="GO:0005770">
    <property type="term" value="C:late endosome"/>
    <property type="evidence" value="ECO:0007669"/>
    <property type="project" value="TreeGrafter"/>
</dbReference>
<sequence length="316" mass="35283">MTYIRGIWLFSNGTRSGSLEVVMSKRFSSVEKRLEKLLEEDFVGIPNDKDILEWFESRIIFENVDKFTAAKLQDTFTEASLGVFSIDNLSVSVGSDRKLDKEKLASISETNLLHFMRVGEERYLWPFMHSYSGGSYMLMLLSLETSISEDHSLLTVYRSRSRSTSKDVDNLAVGLVEVRVGVQLLEDLMELVGGGQDGEVPEAVLQDTGGFNQGRREAVSSGKLLPRLGGQFAQGATADPGYGRGSESERGVHPDDTEWHLQEPSGFRRYAKSGDRKAFIQDKKLGGQILAELLHQVLSDRGDLLLCKESPNFYPN</sequence>
<organism evidence="7">
    <name type="scientific">Cryptosporidium canis</name>
    <dbReference type="NCBI Taxonomy" id="195482"/>
    <lineage>
        <taxon>Eukaryota</taxon>
        <taxon>Sar</taxon>
        <taxon>Alveolata</taxon>
        <taxon>Apicomplexa</taxon>
        <taxon>Conoidasida</taxon>
        <taxon>Coccidia</taxon>
        <taxon>Eucoccidiorida</taxon>
        <taxon>Eimeriorina</taxon>
        <taxon>Cryptosporidiidae</taxon>
        <taxon>Cryptosporidium</taxon>
    </lineage>
</organism>
<keyword evidence="3" id="KW-0653">Protein transport</keyword>
<gene>
    <name evidence="7" type="ORF">OJ253_3411</name>
</gene>
<dbReference type="AlphaFoldDB" id="A0A9D5DEI3"/>
<dbReference type="OrthoDB" id="1877176at2759"/>
<dbReference type="GO" id="GO:0030119">
    <property type="term" value="C:AP-type membrane coat adaptor complex"/>
    <property type="evidence" value="ECO:0007669"/>
    <property type="project" value="TreeGrafter"/>
</dbReference>
<feature type="region of interest" description="Disordered" evidence="6">
    <location>
        <begin position="235"/>
        <end position="257"/>
    </location>
</feature>
<evidence type="ECO:0000256" key="5">
    <source>
        <dbReference type="ARBA" id="ARBA00029433"/>
    </source>
</evidence>
<keyword evidence="4" id="KW-0472">Membrane</keyword>
<keyword evidence="2" id="KW-0813">Transport</keyword>
<dbReference type="GO" id="GO:0015031">
    <property type="term" value="P:protein transport"/>
    <property type="evidence" value="ECO:0007669"/>
    <property type="project" value="UniProtKB-KW"/>
</dbReference>
<dbReference type="Proteomes" id="UP001067231">
    <property type="component" value="Unassembled WGS sequence"/>
</dbReference>
<evidence type="ECO:0000256" key="1">
    <source>
        <dbReference type="ARBA" id="ARBA00005324"/>
    </source>
</evidence>
<dbReference type="EMBL" id="JAPCXC010000114">
    <property type="protein sequence ID" value="KAJ1604945.1"/>
    <property type="molecule type" value="Genomic_DNA"/>
</dbReference>
<protein>
    <submittedName>
        <fullName evidence="7">Uncharacterized protein</fullName>
    </submittedName>
</protein>